<evidence type="ECO:0000256" key="4">
    <source>
        <dbReference type="ARBA" id="ARBA00022840"/>
    </source>
</evidence>
<protein>
    <recommendedName>
        <fullName evidence="6">tRNA(Ile)-lysidine synthase</fullName>
        <ecNumber evidence="6">6.3.4.19</ecNumber>
    </recommendedName>
    <alternativeName>
        <fullName evidence="6">tRNA(Ile)-2-lysyl-cytidine synthase</fullName>
    </alternativeName>
    <alternativeName>
        <fullName evidence="6">tRNA(Ile)-lysidine synthetase</fullName>
    </alternativeName>
</protein>
<comment type="similarity">
    <text evidence="6">Belongs to the tRNA(Ile)-lysidine synthase family.</text>
</comment>
<dbReference type="NCBIfam" id="TIGR02432">
    <property type="entry name" value="lysidine_TilS_N"/>
    <property type="match status" value="1"/>
</dbReference>
<reference evidence="8 9" key="1">
    <citation type="journal article" date="2020" name="Pathogens">
        <title>First Whole Genome Sequence of Anaplasma platys, an Obligate Intracellular Rickettsial Pathogen of Dogs.</title>
        <authorList>
            <person name="Llanes A."/>
            <person name="Rajeev S."/>
        </authorList>
    </citation>
    <scope>NUCLEOTIDE SEQUENCE [LARGE SCALE GENOMIC DNA]</scope>
    <source>
        <strain evidence="8 9">S3</strain>
    </source>
</reference>
<comment type="subcellular location">
    <subcellularLocation>
        <location evidence="6">Cytoplasm</location>
    </subcellularLocation>
</comment>
<dbReference type="PANTHER" id="PTHR43033:SF1">
    <property type="entry name" value="TRNA(ILE)-LYSIDINE SYNTHASE-RELATED"/>
    <property type="match status" value="1"/>
</dbReference>
<comment type="catalytic activity">
    <reaction evidence="5 6">
        <text>cytidine(34) in tRNA(Ile2) + L-lysine + ATP = lysidine(34) in tRNA(Ile2) + AMP + diphosphate + H(+)</text>
        <dbReference type="Rhea" id="RHEA:43744"/>
        <dbReference type="Rhea" id="RHEA-COMP:10625"/>
        <dbReference type="Rhea" id="RHEA-COMP:10670"/>
        <dbReference type="ChEBI" id="CHEBI:15378"/>
        <dbReference type="ChEBI" id="CHEBI:30616"/>
        <dbReference type="ChEBI" id="CHEBI:32551"/>
        <dbReference type="ChEBI" id="CHEBI:33019"/>
        <dbReference type="ChEBI" id="CHEBI:82748"/>
        <dbReference type="ChEBI" id="CHEBI:83665"/>
        <dbReference type="ChEBI" id="CHEBI:456215"/>
        <dbReference type="EC" id="6.3.4.19"/>
    </reaction>
</comment>
<keyword evidence="4 6" id="KW-0067">ATP-binding</keyword>
<dbReference type="Pfam" id="PF01171">
    <property type="entry name" value="ATP_bind_3"/>
    <property type="match status" value="1"/>
</dbReference>
<dbReference type="InterPro" id="IPR012094">
    <property type="entry name" value="tRNA_Ile_lys_synt"/>
</dbReference>
<keyword evidence="2 6" id="KW-0819">tRNA processing</keyword>
<proteinExistence type="inferred from homology"/>
<dbReference type="KEGG" id="aplt:ANPL_04040"/>
<evidence type="ECO:0000256" key="6">
    <source>
        <dbReference type="HAMAP-Rule" id="MF_01161"/>
    </source>
</evidence>
<evidence type="ECO:0000313" key="8">
    <source>
        <dbReference type="EMBL" id="QJC27854.1"/>
    </source>
</evidence>
<dbReference type="GO" id="GO:0005737">
    <property type="term" value="C:cytoplasm"/>
    <property type="evidence" value="ECO:0007669"/>
    <property type="project" value="UniProtKB-SubCell"/>
</dbReference>
<keyword evidence="9" id="KW-1185">Reference proteome</keyword>
<comment type="function">
    <text evidence="6">Ligates lysine onto the cytidine present at position 34 of the AUA codon-specific tRNA(Ile) that contains the anticodon CAU, in an ATP-dependent manner. Cytidine is converted to lysidine, thus changing the amino acid specificity of the tRNA from methionine to isoleucine.</text>
</comment>
<evidence type="ECO:0000313" key="9">
    <source>
        <dbReference type="Proteomes" id="UP000500930"/>
    </source>
</evidence>
<evidence type="ECO:0000256" key="1">
    <source>
        <dbReference type="ARBA" id="ARBA00022598"/>
    </source>
</evidence>
<dbReference type="InterPro" id="IPR011063">
    <property type="entry name" value="TilS/TtcA_N"/>
</dbReference>
<sequence length="457" mass="52113">MTFESRSLEKLYSMVPPEPYAVAVSGGIDSMTLMLLIALCHKTRSVRLPTILTVNHGFRAEAVKEVEFVRAQALELGLECHILQTNRSVTNKSQATAREIRYGLIGQWCLAHGVQHVLTAHTKNDQAETVLLHLERGSGLDGLAGMYERSTRDNFVIVRPLLDFTREEILEYARAKQLSWIEDPSNDSPKYQRTFYRRFVRDHEEPETLVNRLCTTAQHMQKALRCIMYYLQEAAEKCLEFNSLGYLTIRAGVFRSVPEEVARRLLLYVFMTIGNKDLKPRYAKFLPAFCKIWEGRDFSPFTISGCKVINVTENEVIVAREVAQISKTKPINGQTCISWDNRFELSFHDINHESVQRAIQALSHNKLQDFSEDTGKPNLVATDLSLELWVAPLNTAPIPDSLRYINRDVVKGLPVLVYRGEVIAYPLQKDGIHGIPSIRLERVLLRERLIGLVCNQL</sequence>
<dbReference type="HAMAP" id="MF_01161">
    <property type="entry name" value="tRNA_Ile_lys_synt"/>
    <property type="match status" value="1"/>
</dbReference>
<feature type="binding site" evidence="6">
    <location>
        <begin position="25"/>
        <end position="30"/>
    </location>
    <ligand>
        <name>ATP</name>
        <dbReference type="ChEBI" id="CHEBI:30616"/>
    </ligand>
</feature>
<dbReference type="AlphaFoldDB" id="A0A858PZ69"/>
<evidence type="ECO:0000259" key="7">
    <source>
        <dbReference type="Pfam" id="PF01171"/>
    </source>
</evidence>
<dbReference type="RefSeq" id="WP_169193453.1">
    <property type="nucleotide sequence ID" value="NZ_CP046391.1"/>
</dbReference>
<dbReference type="GO" id="GO:0032267">
    <property type="term" value="F:tRNA(Ile)-lysidine synthase activity"/>
    <property type="evidence" value="ECO:0007669"/>
    <property type="project" value="UniProtKB-EC"/>
</dbReference>
<dbReference type="PANTHER" id="PTHR43033">
    <property type="entry name" value="TRNA(ILE)-LYSIDINE SYNTHASE-RELATED"/>
    <property type="match status" value="1"/>
</dbReference>
<feature type="domain" description="tRNA(Ile)-lysidine/2-thiocytidine synthase N-terminal" evidence="7">
    <location>
        <begin position="20"/>
        <end position="198"/>
    </location>
</feature>
<name>A0A858PZ69_9RICK</name>
<dbReference type="InterPro" id="IPR014729">
    <property type="entry name" value="Rossmann-like_a/b/a_fold"/>
</dbReference>
<comment type="domain">
    <text evidence="6">The N-terminal region contains the highly conserved SGGXDS motif, predicted to be a P-loop motif involved in ATP binding.</text>
</comment>
<keyword evidence="1 6" id="KW-0436">Ligase</keyword>
<dbReference type="CDD" id="cd01992">
    <property type="entry name" value="TilS_N"/>
    <property type="match status" value="1"/>
</dbReference>
<dbReference type="EMBL" id="CP046391">
    <property type="protein sequence ID" value="QJC27854.1"/>
    <property type="molecule type" value="Genomic_DNA"/>
</dbReference>
<dbReference type="Gene3D" id="3.40.50.620">
    <property type="entry name" value="HUPs"/>
    <property type="match status" value="1"/>
</dbReference>
<evidence type="ECO:0000256" key="5">
    <source>
        <dbReference type="ARBA" id="ARBA00048539"/>
    </source>
</evidence>
<keyword evidence="3 6" id="KW-0547">Nucleotide-binding</keyword>
<accession>A0A858PZ69</accession>
<dbReference type="GO" id="GO:0006400">
    <property type="term" value="P:tRNA modification"/>
    <property type="evidence" value="ECO:0007669"/>
    <property type="project" value="UniProtKB-UniRule"/>
</dbReference>
<organism evidence="8 9">
    <name type="scientific">Anaplasma platys</name>
    <dbReference type="NCBI Taxonomy" id="949"/>
    <lineage>
        <taxon>Bacteria</taxon>
        <taxon>Pseudomonadati</taxon>
        <taxon>Pseudomonadota</taxon>
        <taxon>Alphaproteobacteria</taxon>
        <taxon>Rickettsiales</taxon>
        <taxon>Anaplasmataceae</taxon>
        <taxon>Anaplasma</taxon>
    </lineage>
</organism>
<dbReference type="SUPFAM" id="SSF52402">
    <property type="entry name" value="Adenine nucleotide alpha hydrolases-like"/>
    <property type="match status" value="1"/>
</dbReference>
<gene>
    <name evidence="6 8" type="primary">tilS</name>
    <name evidence="8" type="ORF">ANPL_04040</name>
</gene>
<dbReference type="GO" id="GO:0005524">
    <property type="term" value="F:ATP binding"/>
    <property type="evidence" value="ECO:0007669"/>
    <property type="project" value="UniProtKB-UniRule"/>
</dbReference>
<dbReference type="Proteomes" id="UP000500930">
    <property type="component" value="Chromosome"/>
</dbReference>
<dbReference type="InterPro" id="IPR012795">
    <property type="entry name" value="tRNA_Ile_lys_synt_N"/>
</dbReference>
<dbReference type="EC" id="6.3.4.19" evidence="6"/>
<evidence type="ECO:0000256" key="2">
    <source>
        <dbReference type="ARBA" id="ARBA00022694"/>
    </source>
</evidence>
<keyword evidence="6" id="KW-0963">Cytoplasm</keyword>
<evidence type="ECO:0000256" key="3">
    <source>
        <dbReference type="ARBA" id="ARBA00022741"/>
    </source>
</evidence>